<comment type="caution">
    <text evidence="2">The sequence shown here is derived from an EMBL/GenBank/DDBJ whole genome shotgun (WGS) entry which is preliminary data.</text>
</comment>
<feature type="region of interest" description="Disordered" evidence="1">
    <location>
        <begin position="625"/>
        <end position="673"/>
    </location>
</feature>
<dbReference type="InterPro" id="IPR043128">
    <property type="entry name" value="Rev_trsase/Diguanyl_cyclase"/>
</dbReference>
<gene>
    <name evidence="2" type="ORF">EII10_10125</name>
</gene>
<keyword evidence="3" id="KW-1185">Reference proteome</keyword>
<organism evidence="2 3">
    <name type="scientific">Actinomyces bowdenii</name>
    <dbReference type="NCBI Taxonomy" id="131109"/>
    <lineage>
        <taxon>Bacteria</taxon>
        <taxon>Bacillati</taxon>
        <taxon>Actinomycetota</taxon>
        <taxon>Actinomycetes</taxon>
        <taxon>Actinomycetales</taxon>
        <taxon>Actinomycetaceae</taxon>
        <taxon>Actinomyces</taxon>
    </lineage>
</organism>
<feature type="compositionally biased region" description="Acidic residues" evidence="1">
    <location>
        <begin position="239"/>
        <end position="249"/>
    </location>
</feature>
<dbReference type="AlphaFoldDB" id="A0A3P1V0T3"/>
<reference evidence="2 3" key="1">
    <citation type="submission" date="2018-11" db="EMBL/GenBank/DDBJ databases">
        <title>Genomes From Bacteria Associated with the Canine Oral Cavity: a Test Case for Automated Genome-Based Taxonomic Assignment.</title>
        <authorList>
            <person name="Coil D.A."/>
            <person name="Jospin G."/>
            <person name="Darling A.E."/>
            <person name="Wallis C."/>
            <person name="Davis I.J."/>
            <person name="Harris S."/>
            <person name="Eisen J.A."/>
            <person name="Holcombe L.J."/>
            <person name="O'Flynn C."/>
        </authorList>
    </citation>
    <scope>NUCLEOTIDE SEQUENCE [LARGE SCALE GENOMIC DNA]</scope>
    <source>
        <strain evidence="2 3">OH5050</strain>
    </source>
</reference>
<dbReference type="Gene3D" id="3.30.70.270">
    <property type="match status" value="1"/>
</dbReference>
<proteinExistence type="predicted"/>
<feature type="compositionally biased region" description="Polar residues" evidence="1">
    <location>
        <begin position="660"/>
        <end position="673"/>
    </location>
</feature>
<evidence type="ECO:0000256" key="1">
    <source>
        <dbReference type="SAM" id="MobiDB-lite"/>
    </source>
</evidence>
<dbReference type="EMBL" id="RQZC01000021">
    <property type="protein sequence ID" value="RRD26203.1"/>
    <property type="molecule type" value="Genomic_DNA"/>
</dbReference>
<evidence type="ECO:0008006" key="4">
    <source>
        <dbReference type="Google" id="ProtNLM"/>
    </source>
</evidence>
<feature type="compositionally biased region" description="Low complexity" evidence="1">
    <location>
        <begin position="625"/>
        <end position="659"/>
    </location>
</feature>
<accession>A0A3P1V0T3</accession>
<name>A0A3P1V0T3_9ACTO</name>
<evidence type="ECO:0000313" key="2">
    <source>
        <dbReference type="EMBL" id="RRD26203.1"/>
    </source>
</evidence>
<dbReference type="Proteomes" id="UP000271272">
    <property type="component" value="Unassembled WGS sequence"/>
</dbReference>
<protein>
    <recommendedName>
        <fullName evidence="4">Type III-B CRISPR-associated protein Cas10/Cmr2</fullName>
    </recommendedName>
</protein>
<dbReference type="RefSeq" id="WP_124934387.1">
    <property type="nucleotide sequence ID" value="NZ_RQZC01000021.1"/>
</dbReference>
<feature type="region of interest" description="Disordered" evidence="1">
    <location>
        <begin position="235"/>
        <end position="254"/>
    </location>
</feature>
<evidence type="ECO:0000313" key="3">
    <source>
        <dbReference type="Proteomes" id="UP000271272"/>
    </source>
</evidence>
<feature type="region of interest" description="Disordered" evidence="1">
    <location>
        <begin position="390"/>
        <end position="414"/>
    </location>
</feature>
<sequence>MHLVMLETNGNQRYVFSSPRQRENVGGSYLLTMLAPWTLALAQQEGIEATEVSVSSGKIILTVPDEDSARRLIGAVTRRVLALVPGMDVTGVFSELSTEVDGPPAITEADLSGIHVVSGRYALSRPPAEARFPQAPFLQRGHDSVLPAARTRRILWTTPPGDTRYSLASQVKRACAVRARRQLVAQAASDEIMRQALGGGAIKLLADSLYSLERAFDADRETQEEELAHKIREQAAEDSGMEDPEDADHEGEFQPSIGDLSKIAVVHIDGNGVGAIMRELQKHADLIPHEIFKDTIGCDKDDPDSLRRFTLDVNSRLDHAVKHSFFTAWAAVAQIWRTEHRASRRVIPVVPILLGGDDLTVLTEGRCALPFMETYLRAYESATSQDPVLRYLGPHTSSAGQDGAEQPEDEDATGPMTAAAGAAIVPRPFPFHLAYDLSEKLVKKAKGIGKKKGRECSTLTYHVLFDSTIVDAEELIKDYENFTARPYRLNEVPEAPTSAPSTEDGDQQSQQPPLHGETWAQICALTRHFRGLISEDSPAFPRTRAARIRGLLSDMALAAAQGDTSKAEELEKTIETEWEDARRVLGDGLIDAIEDPRYVFDLLELADLLPTSYLDQAASITATSAPATGLTSTSAPTTGLTSTSAPTTGLTSTSAPATGLTATSAPTTSQEDQ</sequence>
<feature type="region of interest" description="Disordered" evidence="1">
    <location>
        <begin position="488"/>
        <end position="514"/>
    </location>
</feature>
<dbReference type="OrthoDB" id="442064at2"/>